<dbReference type="Proteomes" id="UP000632454">
    <property type="component" value="Unassembled WGS sequence"/>
</dbReference>
<evidence type="ECO:0000256" key="1">
    <source>
        <dbReference type="ARBA" id="ARBA00007074"/>
    </source>
</evidence>
<evidence type="ECO:0000256" key="7">
    <source>
        <dbReference type="SAM" id="SignalP"/>
    </source>
</evidence>
<accession>A0ABQ1V748</accession>
<evidence type="ECO:0000259" key="8">
    <source>
        <dbReference type="PROSITE" id="PS51935"/>
    </source>
</evidence>
<dbReference type="EMBL" id="BMCS01000003">
    <property type="protein sequence ID" value="GGF42057.1"/>
    <property type="molecule type" value="Genomic_DNA"/>
</dbReference>
<evidence type="ECO:0000256" key="6">
    <source>
        <dbReference type="SAM" id="MobiDB-lite"/>
    </source>
</evidence>
<gene>
    <name evidence="9" type="ORF">GCM10007298_42210</name>
</gene>
<dbReference type="PANTHER" id="PTHR47359">
    <property type="entry name" value="PEPTIDOGLYCAN DL-ENDOPEPTIDASE CWLO"/>
    <property type="match status" value="1"/>
</dbReference>
<evidence type="ECO:0000313" key="10">
    <source>
        <dbReference type="Proteomes" id="UP000632454"/>
    </source>
</evidence>
<dbReference type="Gene3D" id="3.90.1720.10">
    <property type="entry name" value="endopeptidase domain like (from Nostoc punctiforme)"/>
    <property type="match status" value="1"/>
</dbReference>
<dbReference type="InterPro" id="IPR051794">
    <property type="entry name" value="PG_Endopeptidase_C40"/>
</dbReference>
<dbReference type="InterPro" id="IPR038765">
    <property type="entry name" value="Papain-like_cys_pep_sf"/>
</dbReference>
<feature type="compositionally biased region" description="Low complexity" evidence="6">
    <location>
        <begin position="249"/>
        <end position="269"/>
    </location>
</feature>
<feature type="signal peptide" evidence="7">
    <location>
        <begin position="1"/>
        <end position="19"/>
    </location>
</feature>
<feature type="region of interest" description="Disordered" evidence="6">
    <location>
        <begin position="325"/>
        <end position="349"/>
    </location>
</feature>
<evidence type="ECO:0000313" key="9">
    <source>
        <dbReference type="EMBL" id="GGF42057.1"/>
    </source>
</evidence>
<comment type="caution">
    <text evidence="9">The sequence shown here is derived from an EMBL/GenBank/DDBJ whole genome shotgun (WGS) entry which is preliminary data.</text>
</comment>
<feature type="region of interest" description="Disordered" evidence="6">
    <location>
        <begin position="249"/>
        <end position="270"/>
    </location>
</feature>
<reference evidence="10" key="1">
    <citation type="journal article" date="2019" name="Int. J. Syst. Evol. Microbiol.">
        <title>The Global Catalogue of Microorganisms (GCM) 10K type strain sequencing project: providing services to taxonomists for standard genome sequencing and annotation.</title>
        <authorList>
            <consortium name="The Broad Institute Genomics Platform"/>
            <consortium name="The Broad Institute Genome Sequencing Center for Infectious Disease"/>
            <person name="Wu L."/>
            <person name="Ma J."/>
        </authorList>
    </citation>
    <scope>NUCLEOTIDE SEQUENCE [LARGE SCALE GENOMIC DNA]</scope>
    <source>
        <strain evidence="10">CCM 7855</strain>
    </source>
</reference>
<evidence type="ECO:0000256" key="3">
    <source>
        <dbReference type="ARBA" id="ARBA00022801"/>
    </source>
</evidence>
<feature type="compositionally biased region" description="Low complexity" evidence="6">
    <location>
        <begin position="334"/>
        <end position="349"/>
    </location>
</feature>
<evidence type="ECO:0000256" key="5">
    <source>
        <dbReference type="SAM" id="Coils"/>
    </source>
</evidence>
<dbReference type="GO" id="GO:0016787">
    <property type="term" value="F:hydrolase activity"/>
    <property type="evidence" value="ECO:0007669"/>
    <property type="project" value="UniProtKB-KW"/>
</dbReference>
<comment type="similarity">
    <text evidence="1">Belongs to the peptidase C40 family.</text>
</comment>
<dbReference type="Gene3D" id="6.10.250.3150">
    <property type="match status" value="1"/>
</dbReference>
<dbReference type="PROSITE" id="PS51935">
    <property type="entry name" value="NLPC_P60"/>
    <property type="match status" value="1"/>
</dbReference>
<keyword evidence="7" id="KW-0732">Signal</keyword>
<keyword evidence="3 9" id="KW-0378">Hydrolase</keyword>
<keyword evidence="4" id="KW-0788">Thiol protease</keyword>
<evidence type="ECO:0000256" key="4">
    <source>
        <dbReference type="ARBA" id="ARBA00022807"/>
    </source>
</evidence>
<name>A0ABQ1V748_9NOCA</name>
<dbReference type="InterPro" id="IPR000064">
    <property type="entry name" value="NLP_P60_dom"/>
</dbReference>
<keyword evidence="10" id="KW-1185">Reference proteome</keyword>
<dbReference type="PANTHER" id="PTHR47359:SF3">
    <property type="entry name" value="NLP_P60 DOMAIN-CONTAINING PROTEIN-RELATED"/>
    <property type="match status" value="1"/>
</dbReference>
<evidence type="ECO:0000256" key="2">
    <source>
        <dbReference type="ARBA" id="ARBA00022670"/>
    </source>
</evidence>
<protein>
    <submittedName>
        <fullName evidence="9">Cell wall-associated hydrolase</fullName>
    </submittedName>
</protein>
<proteinExistence type="inferred from homology"/>
<feature type="domain" description="NlpC/P60" evidence="8">
    <location>
        <begin position="354"/>
        <end position="493"/>
    </location>
</feature>
<feature type="coiled-coil region" evidence="5">
    <location>
        <begin position="206"/>
        <end position="233"/>
    </location>
</feature>
<keyword evidence="5" id="KW-0175">Coiled coil</keyword>
<keyword evidence="2" id="KW-0645">Protease</keyword>
<dbReference type="SUPFAM" id="SSF54001">
    <property type="entry name" value="Cysteine proteinases"/>
    <property type="match status" value="1"/>
</dbReference>
<feature type="chain" id="PRO_5047481170" evidence="7">
    <location>
        <begin position="20"/>
        <end position="493"/>
    </location>
</feature>
<organism evidence="9 10">
    <name type="scientific">Williamsia phyllosphaerae</name>
    <dbReference type="NCBI Taxonomy" id="885042"/>
    <lineage>
        <taxon>Bacteria</taxon>
        <taxon>Bacillati</taxon>
        <taxon>Actinomycetota</taxon>
        <taxon>Actinomycetes</taxon>
        <taxon>Mycobacteriales</taxon>
        <taxon>Nocardiaceae</taxon>
        <taxon>Williamsia</taxon>
    </lineage>
</organism>
<dbReference type="Pfam" id="PF00877">
    <property type="entry name" value="NLPC_P60"/>
    <property type="match status" value="1"/>
</dbReference>
<sequence>MALVVIIAMLGMGAGPSVAAPSAGDSPRSPGGIAELINQIAGTDQHLADLDNTVALKRESVNRTLVDLQNARDQERLASIAMKGSQDALGKATAAISTAQRGFDDFVRNLYRQGSSQSSMTNYLSTSDPGAVLDRAGILDRLTKEQKASIDRLKVARNEQANRVATAAVTRKQASFATKSAAARKNDALQAIQDAMAAVRTESARRVELTAARDQAQAQLDALRGRAAAAAAAVVPGQVQAAAPAQAPAAGAPAGQAPAAQAPSAQAPAIPGRVPAAAPVNPMQNAIATAAQSALKVAAEAAAKLAVDAAQQVLASVVASIQRPHTDLNGTDQGTTATPGTGGSTSVTPGVTGSAAVEIVVNRALSQLGVTYAWGGGNANGPTKGIRDGGVADSYGDYNKSGFDCSGLMIYAFAGIGISLPHYTGYQYTSGKKVPLSQMQRGDMIFYGPNASEHVALVLGNNQMVEAPQSGSVVKISPLRTSGAMPYVIRLTG</sequence>